<dbReference type="Pfam" id="PF24175">
    <property type="entry name" value="SU10_adaptor"/>
    <property type="match status" value="1"/>
</dbReference>
<reference evidence="2" key="1">
    <citation type="submission" date="2020-05" db="EMBL/GenBank/DDBJ databases">
        <authorList>
            <person name="Chiriac C."/>
            <person name="Salcher M."/>
            <person name="Ghai R."/>
            <person name="Kavagutti S V."/>
        </authorList>
    </citation>
    <scope>NUCLEOTIDE SEQUENCE</scope>
</reference>
<dbReference type="EMBL" id="LR797820">
    <property type="protein sequence ID" value="CAB4240846.1"/>
    <property type="molecule type" value="Genomic_DNA"/>
</dbReference>
<evidence type="ECO:0000313" key="1">
    <source>
        <dbReference type="EMBL" id="CAB4240846.1"/>
    </source>
</evidence>
<proteinExistence type="predicted"/>
<gene>
    <name evidence="2" type="ORF">UFOVP228_82</name>
    <name evidence="1" type="ORF">UFOVP47_20</name>
</gene>
<accession>A0A6J7WP26</accession>
<name>A0A6J7WP26_9CAUD</name>
<dbReference type="InterPro" id="IPR056209">
    <property type="entry name" value="SU10_adaptor"/>
</dbReference>
<organism evidence="2">
    <name type="scientific">uncultured Caudovirales phage</name>
    <dbReference type="NCBI Taxonomy" id="2100421"/>
    <lineage>
        <taxon>Viruses</taxon>
        <taxon>Duplodnaviria</taxon>
        <taxon>Heunggongvirae</taxon>
        <taxon>Uroviricota</taxon>
        <taxon>Caudoviricetes</taxon>
        <taxon>Peduoviridae</taxon>
        <taxon>Maltschvirus</taxon>
        <taxon>Maltschvirus maltsch</taxon>
    </lineage>
</organism>
<evidence type="ECO:0000313" key="2">
    <source>
        <dbReference type="EMBL" id="CAB5219517.1"/>
    </source>
</evidence>
<sequence length="207" mass="23429">MTYTELKQAIQDYATNYEPSFISHIDEFIVMTEKRIIQEASLPVEQSSTSLTLVPGTNTIDTTTITGYISVDSMAVTVAGVYSYLDNKEEEYLRTAFPNPTVQGKPRLYNVYDNKTLKLAPTPDQAYPLELRYSSYPPSLTTTLTTTWLSTNFEFALLYGALRDAAIYLKEEPDVVAMYENKYTEAINEVKNFGENKASLDAYRKRG</sequence>
<protein>
    <submittedName>
        <fullName evidence="2">Uncharacterized protein</fullName>
    </submittedName>
</protein>
<dbReference type="EMBL" id="LR798273">
    <property type="protein sequence ID" value="CAB5219517.1"/>
    <property type="molecule type" value="Genomic_DNA"/>
</dbReference>